<keyword evidence="7" id="KW-1185">Reference proteome</keyword>
<organism evidence="6 7">
    <name type="scientific">Labrys wisconsinensis</name>
    <dbReference type="NCBI Taxonomy" id="425677"/>
    <lineage>
        <taxon>Bacteria</taxon>
        <taxon>Pseudomonadati</taxon>
        <taxon>Pseudomonadota</taxon>
        <taxon>Alphaproteobacteria</taxon>
        <taxon>Hyphomicrobiales</taxon>
        <taxon>Xanthobacteraceae</taxon>
        <taxon>Labrys</taxon>
    </lineage>
</organism>
<dbReference type="InterPro" id="IPR017871">
    <property type="entry name" value="ABC_transporter-like_CS"/>
</dbReference>
<evidence type="ECO:0000256" key="4">
    <source>
        <dbReference type="ARBA" id="ARBA00022840"/>
    </source>
</evidence>
<name>A0ABU0J9N7_9HYPH</name>
<evidence type="ECO:0000313" key="7">
    <source>
        <dbReference type="Proteomes" id="UP001242480"/>
    </source>
</evidence>
<dbReference type="PANTHER" id="PTHR42781:SF4">
    <property type="entry name" value="SPERMIDINE_PUTRESCINE IMPORT ATP-BINDING PROTEIN POTA"/>
    <property type="match status" value="1"/>
</dbReference>
<dbReference type="Pfam" id="PF00005">
    <property type="entry name" value="ABC_tran"/>
    <property type="match status" value="1"/>
</dbReference>
<evidence type="ECO:0000256" key="2">
    <source>
        <dbReference type="ARBA" id="ARBA00022448"/>
    </source>
</evidence>
<evidence type="ECO:0000313" key="6">
    <source>
        <dbReference type="EMBL" id="MDQ0470310.1"/>
    </source>
</evidence>
<dbReference type="PROSITE" id="PS50893">
    <property type="entry name" value="ABC_TRANSPORTER_2"/>
    <property type="match status" value="1"/>
</dbReference>
<accession>A0ABU0J9N7</accession>
<dbReference type="PROSITE" id="PS00211">
    <property type="entry name" value="ABC_TRANSPORTER_1"/>
    <property type="match status" value="1"/>
</dbReference>
<gene>
    <name evidence="6" type="ORF">QO011_003326</name>
</gene>
<evidence type="ECO:0000259" key="5">
    <source>
        <dbReference type="PROSITE" id="PS50893"/>
    </source>
</evidence>
<dbReference type="EMBL" id="JAUSVX010000005">
    <property type="protein sequence ID" value="MDQ0470310.1"/>
    <property type="molecule type" value="Genomic_DNA"/>
</dbReference>
<dbReference type="Gene3D" id="3.40.50.300">
    <property type="entry name" value="P-loop containing nucleotide triphosphate hydrolases"/>
    <property type="match status" value="1"/>
</dbReference>
<dbReference type="Proteomes" id="UP001242480">
    <property type="component" value="Unassembled WGS sequence"/>
</dbReference>
<dbReference type="SUPFAM" id="SSF50331">
    <property type="entry name" value="MOP-like"/>
    <property type="match status" value="1"/>
</dbReference>
<dbReference type="InterPro" id="IPR003593">
    <property type="entry name" value="AAA+_ATPase"/>
</dbReference>
<proteinExistence type="inferred from homology"/>
<sequence length="353" mass="37446">MADITLTRLSKAYGPLTVLDAVSLAVPDGCFCALLGPSGSGKTSLLRAIAGFVEPDAGTVAIGGRDVTAMPPYQRDVGIVFQSYALFPHLSVFDNVAFGLRMRRLGAEEIAGRVGRMLALVGMEALAQRKPAQLSGGQQQRVALARALVIRPKVLLLDEPLSALDRKIREEMRDEIKRLHRETGITTIMVTHDQEEAIDLADELVLMHDGAIHQRGAPDEIYHHPASRFVADFMGGRPLPPGVLEQRAGMPLLRIEGLEIALAGSPPAVSGAAVQAVVQPEYVRVRAMPKGEPGTGLVGRVRAVSVFGAVARADVDVAGVVLPALMFSGDVRAIAVDDLVAVAIDPAGIHCFA</sequence>
<keyword evidence="4" id="KW-0067">ATP-binding</keyword>
<feature type="domain" description="ABC transporter" evidence="5">
    <location>
        <begin position="4"/>
        <end position="234"/>
    </location>
</feature>
<dbReference type="InterPro" id="IPR050093">
    <property type="entry name" value="ABC_SmlMolc_Importer"/>
</dbReference>
<dbReference type="InterPro" id="IPR008995">
    <property type="entry name" value="Mo/tungstate-bd_C_term_dom"/>
</dbReference>
<dbReference type="InterPro" id="IPR013611">
    <property type="entry name" value="Transp-assoc_OB_typ2"/>
</dbReference>
<evidence type="ECO:0000256" key="1">
    <source>
        <dbReference type="ARBA" id="ARBA00005417"/>
    </source>
</evidence>
<comment type="caution">
    <text evidence="6">The sequence shown here is derived from an EMBL/GenBank/DDBJ whole genome shotgun (WGS) entry which is preliminary data.</text>
</comment>
<evidence type="ECO:0000256" key="3">
    <source>
        <dbReference type="ARBA" id="ARBA00022741"/>
    </source>
</evidence>
<dbReference type="PANTHER" id="PTHR42781">
    <property type="entry name" value="SPERMIDINE/PUTRESCINE IMPORT ATP-BINDING PROTEIN POTA"/>
    <property type="match status" value="1"/>
</dbReference>
<dbReference type="Pfam" id="PF08402">
    <property type="entry name" value="TOBE_2"/>
    <property type="match status" value="1"/>
</dbReference>
<protein>
    <submittedName>
        <fullName evidence="6">ABC-type Fe3+/spermidine/putrescine transport system ATPase subunit</fullName>
    </submittedName>
</protein>
<dbReference type="SUPFAM" id="SSF52540">
    <property type="entry name" value="P-loop containing nucleoside triphosphate hydrolases"/>
    <property type="match status" value="1"/>
</dbReference>
<dbReference type="SMART" id="SM00382">
    <property type="entry name" value="AAA"/>
    <property type="match status" value="1"/>
</dbReference>
<keyword evidence="2" id="KW-0813">Transport</keyword>
<keyword evidence="3" id="KW-0547">Nucleotide-binding</keyword>
<dbReference type="InterPro" id="IPR003439">
    <property type="entry name" value="ABC_transporter-like_ATP-bd"/>
</dbReference>
<comment type="similarity">
    <text evidence="1">Belongs to the ABC transporter superfamily.</text>
</comment>
<dbReference type="InterPro" id="IPR027417">
    <property type="entry name" value="P-loop_NTPase"/>
</dbReference>
<reference evidence="6 7" key="1">
    <citation type="submission" date="2023-07" db="EMBL/GenBank/DDBJ databases">
        <title>Genomic Encyclopedia of Type Strains, Phase IV (KMG-IV): sequencing the most valuable type-strain genomes for metagenomic binning, comparative biology and taxonomic classification.</title>
        <authorList>
            <person name="Goeker M."/>
        </authorList>
    </citation>
    <scope>NUCLEOTIDE SEQUENCE [LARGE SCALE GENOMIC DNA]</scope>
    <source>
        <strain evidence="6 7">DSM 19619</strain>
    </source>
</reference>
<dbReference type="RefSeq" id="WP_307274092.1">
    <property type="nucleotide sequence ID" value="NZ_JAUSVX010000005.1"/>
</dbReference>